<dbReference type="Pfam" id="PF12802">
    <property type="entry name" value="MarR_2"/>
    <property type="match status" value="1"/>
</dbReference>
<dbReference type="Gene3D" id="1.10.10.10">
    <property type="entry name" value="Winged helix-like DNA-binding domain superfamily/Winged helix DNA-binding domain"/>
    <property type="match status" value="1"/>
</dbReference>
<comment type="caution">
    <text evidence="2">The sequence shown here is derived from an EMBL/GenBank/DDBJ whole genome shotgun (WGS) entry which is preliminary data.</text>
</comment>
<dbReference type="InterPro" id="IPR011991">
    <property type="entry name" value="ArsR-like_HTH"/>
</dbReference>
<sequence>MRFAMAARVHNYGCVLEERNPALDMSSALTLLGDAVTHRVLRALDGTGLRPGHGYLMQRLVTGPATATEIADELGISQQAVSKALKELGDLGHVEVVSGTGDRRRRPMTLTATGRDAVGRARAARREIDERLRDTLGADEFNATMAALRTALDALGLGDQIRRRAVQPPTGALED</sequence>
<dbReference type="PANTHER" id="PTHR33164">
    <property type="entry name" value="TRANSCRIPTIONAL REGULATOR, MARR FAMILY"/>
    <property type="match status" value="1"/>
</dbReference>
<name>A0ABV5MA61_9ACTN</name>
<keyword evidence="3" id="KW-1185">Reference proteome</keyword>
<evidence type="ECO:0000313" key="3">
    <source>
        <dbReference type="Proteomes" id="UP001589608"/>
    </source>
</evidence>
<dbReference type="CDD" id="cd00090">
    <property type="entry name" value="HTH_ARSR"/>
    <property type="match status" value="1"/>
</dbReference>
<organism evidence="2 3">
    <name type="scientific">Dactylosporangium vinaceum</name>
    <dbReference type="NCBI Taxonomy" id="53362"/>
    <lineage>
        <taxon>Bacteria</taxon>
        <taxon>Bacillati</taxon>
        <taxon>Actinomycetota</taxon>
        <taxon>Actinomycetes</taxon>
        <taxon>Micromonosporales</taxon>
        <taxon>Micromonosporaceae</taxon>
        <taxon>Dactylosporangium</taxon>
    </lineage>
</organism>
<accession>A0ABV5MA61</accession>
<dbReference type="SUPFAM" id="SSF46785">
    <property type="entry name" value="Winged helix' DNA-binding domain"/>
    <property type="match status" value="1"/>
</dbReference>
<reference evidence="2 3" key="1">
    <citation type="submission" date="2024-09" db="EMBL/GenBank/DDBJ databases">
        <authorList>
            <person name="Sun Q."/>
            <person name="Mori K."/>
        </authorList>
    </citation>
    <scope>NUCLEOTIDE SEQUENCE [LARGE SCALE GENOMIC DNA]</scope>
    <source>
        <strain evidence="2 3">JCM 3307</strain>
    </source>
</reference>
<dbReference type="InterPro" id="IPR000835">
    <property type="entry name" value="HTH_MarR-typ"/>
</dbReference>
<dbReference type="InterPro" id="IPR039422">
    <property type="entry name" value="MarR/SlyA-like"/>
</dbReference>
<dbReference type="InterPro" id="IPR036390">
    <property type="entry name" value="WH_DNA-bd_sf"/>
</dbReference>
<dbReference type="PROSITE" id="PS50995">
    <property type="entry name" value="HTH_MARR_2"/>
    <property type="match status" value="1"/>
</dbReference>
<gene>
    <name evidence="2" type="ORF">ACFFTR_21075</name>
</gene>
<evidence type="ECO:0000259" key="1">
    <source>
        <dbReference type="PROSITE" id="PS50995"/>
    </source>
</evidence>
<dbReference type="EMBL" id="JBHMCA010000042">
    <property type="protein sequence ID" value="MFB9445578.1"/>
    <property type="molecule type" value="Genomic_DNA"/>
</dbReference>
<proteinExistence type="predicted"/>
<dbReference type="SMART" id="SM00347">
    <property type="entry name" value="HTH_MARR"/>
    <property type="match status" value="1"/>
</dbReference>
<dbReference type="RefSeq" id="WP_380029055.1">
    <property type="nucleotide sequence ID" value="NZ_JBHMCA010000042.1"/>
</dbReference>
<dbReference type="PANTHER" id="PTHR33164:SF57">
    <property type="entry name" value="MARR-FAMILY TRANSCRIPTIONAL REGULATOR"/>
    <property type="match status" value="1"/>
</dbReference>
<protein>
    <submittedName>
        <fullName evidence="2">MarR family winged helix-turn-helix transcriptional regulator</fullName>
    </submittedName>
</protein>
<dbReference type="InterPro" id="IPR036388">
    <property type="entry name" value="WH-like_DNA-bd_sf"/>
</dbReference>
<evidence type="ECO:0000313" key="2">
    <source>
        <dbReference type="EMBL" id="MFB9445578.1"/>
    </source>
</evidence>
<feature type="domain" description="HTH marR-type" evidence="1">
    <location>
        <begin position="22"/>
        <end position="153"/>
    </location>
</feature>
<dbReference type="Proteomes" id="UP001589608">
    <property type="component" value="Unassembled WGS sequence"/>
</dbReference>